<dbReference type="PANTHER" id="PTHR10146:SF14">
    <property type="entry name" value="PYRIDOXAL PHOSPHATE HOMEOSTASIS PROTEIN"/>
    <property type="match status" value="1"/>
</dbReference>
<comment type="cofactor">
    <cofactor evidence="3">
        <name>pyridoxal 5'-phosphate</name>
        <dbReference type="ChEBI" id="CHEBI:597326"/>
    </cofactor>
</comment>
<feature type="domain" description="Alanine racemase N-terminal" evidence="5">
    <location>
        <begin position="29"/>
        <end position="238"/>
    </location>
</feature>
<keyword evidence="7" id="KW-1185">Reference proteome</keyword>
<dbReference type="GO" id="GO:0030170">
    <property type="term" value="F:pyridoxal phosphate binding"/>
    <property type="evidence" value="ECO:0007669"/>
    <property type="project" value="UniProtKB-UniRule"/>
</dbReference>
<comment type="similarity">
    <text evidence="2 4">Belongs to the pyridoxal phosphate-binding protein YggS/PROSC family.</text>
</comment>
<dbReference type="PROSITE" id="PS01211">
    <property type="entry name" value="UPF0001"/>
    <property type="match status" value="1"/>
</dbReference>
<dbReference type="CDD" id="cd06822">
    <property type="entry name" value="PLPDE_III_YBL036c_euk"/>
    <property type="match status" value="1"/>
</dbReference>
<evidence type="ECO:0000256" key="2">
    <source>
        <dbReference type="HAMAP-Rule" id="MF_03225"/>
    </source>
</evidence>
<evidence type="ECO:0000313" key="7">
    <source>
        <dbReference type="Proteomes" id="UP000499080"/>
    </source>
</evidence>
<protein>
    <recommendedName>
        <fullName evidence="2">Pyridoxal phosphate homeostasis protein</fullName>
        <shortName evidence="2">PLP homeostasis protein</shortName>
    </recommendedName>
</protein>
<dbReference type="OrthoDB" id="10264196at2759"/>
<dbReference type="PIRSF" id="PIRSF004848">
    <property type="entry name" value="YBL036c_PLPDEIII"/>
    <property type="match status" value="1"/>
</dbReference>
<feature type="modified residue" description="N6-(pyridoxal phosphate)lysine" evidence="2 3">
    <location>
        <position position="38"/>
    </location>
</feature>
<dbReference type="PANTHER" id="PTHR10146">
    <property type="entry name" value="PROLINE SYNTHETASE CO-TRANSCRIBED BACTERIAL HOMOLOG PROTEIN"/>
    <property type="match status" value="1"/>
</dbReference>
<dbReference type="SUPFAM" id="SSF51419">
    <property type="entry name" value="PLP-binding barrel"/>
    <property type="match status" value="1"/>
</dbReference>
<evidence type="ECO:0000259" key="5">
    <source>
        <dbReference type="Pfam" id="PF01168"/>
    </source>
</evidence>
<evidence type="ECO:0000313" key="6">
    <source>
        <dbReference type="EMBL" id="GBM06730.1"/>
    </source>
</evidence>
<proteinExistence type="inferred from homology"/>
<dbReference type="Gene3D" id="3.20.20.10">
    <property type="entry name" value="Alanine racemase"/>
    <property type="match status" value="1"/>
</dbReference>
<dbReference type="InterPro" id="IPR011078">
    <property type="entry name" value="PyrdxlP_homeostasis"/>
</dbReference>
<comment type="caution">
    <text evidence="6">The sequence shown here is derived from an EMBL/GenBank/DDBJ whole genome shotgun (WGS) entry which is preliminary data.</text>
</comment>
<organism evidence="6 7">
    <name type="scientific">Araneus ventricosus</name>
    <name type="common">Orbweaver spider</name>
    <name type="synonym">Epeira ventricosa</name>
    <dbReference type="NCBI Taxonomy" id="182803"/>
    <lineage>
        <taxon>Eukaryota</taxon>
        <taxon>Metazoa</taxon>
        <taxon>Ecdysozoa</taxon>
        <taxon>Arthropoda</taxon>
        <taxon>Chelicerata</taxon>
        <taxon>Arachnida</taxon>
        <taxon>Araneae</taxon>
        <taxon>Araneomorphae</taxon>
        <taxon>Entelegynae</taxon>
        <taxon>Araneoidea</taxon>
        <taxon>Araneidae</taxon>
        <taxon>Araneus</taxon>
    </lineage>
</organism>
<dbReference type="EMBL" id="BGPR01000233">
    <property type="protein sequence ID" value="GBM06730.1"/>
    <property type="molecule type" value="Genomic_DNA"/>
</dbReference>
<dbReference type="HAMAP" id="MF_02087">
    <property type="entry name" value="PLP_homeostasis"/>
    <property type="match status" value="1"/>
</dbReference>
<accession>A0A4Y2CQN9</accession>
<dbReference type="AlphaFoldDB" id="A0A4Y2CQN9"/>
<evidence type="ECO:0000256" key="3">
    <source>
        <dbReference type="PIRSR" id="PIRSR004848-1"/>
    </source>
</evidence>
<keyword evidence="1 2" id="KW-0663">Pyridoxal phosphate</keyword>
<comment type="function">
    <text evidence="2">Pyridoxal 5'-phosphate (PLP)-binding protein, which may be involved in intracellular homeostatic regulation of pyridoxal 5'-phosphate (PLP), the active form of vitamin B6.</text>
</comment>
<dbReference type="InterPro" id="IPR001608">
    <property type="entry name" value="Ala_racemase_N"/>
</dbReference>
<evidence type="ECO:0000256" key="4">
    <source>
        <dbReference type="RuleBase" id="RU004514"/>
    </source>
</evidence>
<name>A0A4Y2CQN9_ARAVE</name>
<dbReference type="NCBIfam" id="TIGR00044">
    <property type="entry name" value="YggS family pyridoxal phosphate-dependent enzyme"/>
    <property type="match status" value="1"/>
</dbReference>
<sequence>MDHPIEENVQKVLNLIEEAKARRSPTLTHDVELVAVSKKQPISSIIRAYECGIRDFGENYVAELHEKAVNEEIVHKCPEIRWHFIGHLQSNKVSKLLACPNLFRIHTIDSVKTADFVQKHFAKMPNKPPCLSIMIQVNTSGEQTKSGVTPTEALELVEHVIKKCPDLKLDGLMTLGALNHDVTKGPNPDFVTLQKLKDTIDAKFGEKNNLSMGTSGDFEHAIELGSNCVRVGEKIFGPRKY</sequence>
<reference evidence="6 7" key="1">
    <citation type="journal article" date="2019" name="Sci. Rep.">
        <title>Orb-weaving spider Araneus ventricosus genome elucidates the spidroin gene catalogue.</title>
        <authorList>
            <person name="Kono N."/>
            <person name="Nakamura H."/>
            <person name="Ohtoshi R."/>
            <person name="Moran D.A.P."/>
            <person name="Shinohara A."/>
            <person name="Yoshida Y."/>
            <person name="Fujiwara M."/>
            <person name="Mori M."/>
            <person name="Tomita M."/>
            <person name="Arakawa K."/>
        </authorList>
    </citation>
    <scope>NUCLEOTIDE SEQUENCE [LARGE SCALE GENOMIC DNA]</scope>
</reference>
<dbReference type="InterPro" id="IPR029066">
    <property type="entry name" value="PLP-binding_barrel"/>
</dbReference>
<evidence type="ECO:0000256" key="1">
    <source>
        <dbReference type="ARBA" id="ARBA00022898"/>
    </source>
</evidence>
<dbReference type="Proteomes" id="UP000499080">
    <property type="component" value="Unassembled WGS sequence"/>
</dbReference>
<gene>
    <name evidence="6" type="primary">PLPBP</name>
    <name evidence="6" type="ORF">AVEN_62980_1</name>
</gene>
<dbReference type="FunFam" id="3.20.20.10:FF:000018">
    <property type="entry name" value="Pyridoxal phosphate homeostasis protein"/>
    <property type="match status" value="1"/>
</dbReference>
<dbReference type="Pfam" id="PF01168">
    <property type="entry name" value="Ala_racemase_N"/>
    <property type="match status" value="1"/>
</dbReference>